<dbReference type="InterPro" id="IPR050256">
    <property type="entry name" value="Glycosyltransferase_2"/>
</dbReference>
<keyword evidence="6" id="KW-0448">Lipopolysaccharide biosynthesis</keyword>
<dbReference type="EC" id="2.4.-.-" evidence="11"/>
<gene>
    <name evidence="11" type="ORF">ABFY20_05345</name>
</gene>
<evidence type="ECO:0000259" key="10">
    <source>
        <dbReference type="Pfam" id="PF00535"/>
    </source>
</evidence>
<keyword evidence="5 9" id="KW-0812">Transmembrane</keyword>
<evidence type="ECO:0000256" key="9">
    <source>
        <dbReference type="SAM" id="Phobius"/>
    </source>
</evidence>
<proteinExistence type="inferred from homology"/>
<evidence type="ECO:0000256" key="2">
    <source>
        <dbReference type="ARBA" id="ARBA00022475"/>
    </source>
</evidence>
<dbReference type="EMBL" id="CP162511">
    <property type="protein sequence ID" value="XDI06522.1"/>
    <property type="molecule type" value="Genomic_DNA"/>
</dbReference>
<accession>A0AB39BJZ9</accession>
<dbReference type="Gene3D" id="3.90.550.10">
    <property type="entry name" value="Spore Coat Polysaccharide Biosynthesis Protein SpsA, Chain A"/>
    <property type="match status" value="1"/>
</dbReference>
<feature type="transmembrane region" description="Helical" evidence="9">
    <location>
        <begin position="279"/>
        <end position="305"/>
    </location>
</feature>
<dbReference type="GO" id="GO:0099621">
    <property type="term" value="F:undecaprenyl-phosphate 4-deoxy-4-formamido-L-arabinose transferase activity"/>
    <property type="evidence" value="ECO:0007669"/>
    <property type="project" value="TreeGrafter"/>
</dbReference>
<keyword evidence="8 9" id="KW-0472">Membrane</keyword>
<dbReference type="RefSeq" id="WP_368498902.1">
    <property type="nucleotide sequence ID" value="NZ_CP162511.1"/>
</dbReference>
<evidence type="ECO:0000313" key="11">
    <source>
        <dbReference type="EMBL" id="XDI06522.1"/>
    </source>
</evidence>
<dbReference type="InterPro" id="IPR001173">
    <property type="entry name" value="Glyco_trans_2-like"/>
</dbReference>
<dbReference type="PANTHER" id="PTHR48090:SF3">
    <property type="entry name" value="UNDECAPRENYL-PHOSPHATE 4-DEOXY-4-FORMAMIDO-L-ARABINOSE TRANSFERASE"/>
    <property type="match status" value="1"/>
</dbReference>
<evidence type="ECO:0000256" key="5">
    <source>
        <dbReference type="ARBA" id="ARBA00022692"/>
    </source>
</evidence>
<dbReference type="AlphaFoldDB" id="A0AB39BJZ9"/>
<sequence length="367" mass="39484">MRSTASDTTVYTISVVVPVYQGELTLGAVVDELEPYTRVTATREGVRYRITEVILVHDNGPDHSDAVMRALEERYPFVRVIWLSRNFGQHAATIAGMAQSTGRWILTLDEDGQHDPASMGDFLDTAIRERAGVVYARFTNERPHGFFRSLASKSSKRMLGAAFQMPDASQFQSYRLVRGDVGRKLAGFAATGVYLDIALSWVTNRVATSPTVLRTADGRVSGYSLGALFAYFWRMVLTSGTAGLRAVSVLGGVIAALGLLVVVYVVVTPTVGGDPEAAGWASLMVVILLCSGAILVSIGVIAEYIGASLNVSMGRPLYLVVDDPETIMPDDDPPIAPEDLPTADTLPITGTIPVVRPGVFDDRRDGA</sequence>
<protein>
    <submittedName>
        <fullName evidence="11">Glycosyltransferase</fullName>
        <ecNumber evidence="11">2.4.-.-</ecNumber>
    </submittedName>
</protein>
<keyword evidence="7 9" id="KW-1133">Transmembrane helix</keyword>
<evidence type="ECO:0000256" key="8">
    <source>
        <dbReference type="ARBA" id="ARBA00023136"/>
    </source>
</evidence>
<keyword evidence="4 11" id="KW-0808">Transferase</keyword>
<feature type="transmembrane region" description="Helical" evidence="9">
    <location>
        <begin position="247"/>
        <end position="267"/>
    </location>
</feature>
<dbReference type="SUPFAM" id="SSF53448">
    <property type="entry name" value="Nucleotide-diphospho-sugar transferases"/>
    <property type="match status" value="1"/>
</dbReference>
<keyword evidence="2" id="KW-1003">Cell membrane</keyword>
<feature type="transmembrane region" description="Helical" evidence="9">
    <location>
        <begin position="222"/>
        <end position="240"/>
    </location>
</feature>
<evidence type="ECO:0000256" key="6">
    <source>
        <dbReference type="ARBA" id="ARBA00022985"/>
    </source>
</evidence>
<comment type="similarity">
    <text evidence="1">Belongs to the glycosyltransferase 2 family.</text>
</comment>
<feature type="domain" description="Glycosyltransferase 2-like" evidence="10">
    <location>
        <begin position="14"/>
        <end position="154"/>
    </location>
</feature>
<name>A0AB39BJZ9_9MICO</name>
<keyword evidence="3 11" id="KW-0328">Glycosyltransferase</keyword>
<dbReference type="Pfam" id="PF00535">
    <property type="entry name" value="Glycos_transf_2"/>
    <property type="match status" value="1"/>
</dbReference>
<dbReference type="GO" id="GO:0009103">
    <property type="term" value="P:lipopolysaccharide biosynthetic process"/>
    <property type="evidence" value="ECO:0007669"/>
    <property type="project" value="UniProtKB-KW"/>
</dbReference>
<evidence type="ECO:0000256" key="1">
    <source>
        <dbReference type="ARBA" id="ARBA00006739"/>
    </source>
</evidence>
<evidence type="ECO:0000256" key="3">
    <source>
        <dbReference type="ARBA" id="ARBA00022676"/>
    </source>
</evidence>
<feature type="transmembrane region" description="Helical" evidence="9">
    <location>
        <begin position="185"/>
        <end position="202"/>
    </location>
</feature>
<dbReference type="InterPro" id="IPR029044">
    <property type="entry name" value="Nucleotide-diphossugar_trans"/>
</dbReference>
<organism evidence="11">
    <name type="scientific">Herbiconiux sp. A18JL235</name>
    <dbReference type="NCBI Taxonomy" id="3152363"/>
    <lineage>
        <taxon>Bacteria</taxon>
        <taxon>Bacillati</taxon>
        <taxon>Actinomycetota</taxon>
        <taxon>Actinomycetes</taxon>
        <taxon>Micrococcales</taxon>
        <taxon>Microbacteriaceae</taxon>
        <taxon>Herbiconiux</taxon>
    </lineage>
</organism>
<evidence type="ECO:0000256" key="7">
    <source>
        <dbReference type="ARBA" id="ARBA00022989"/>
    </source>
</evidence>
<dbReference type="PANTHER" id="PTHR48090">
    <property type="entry name" value="UNDECAPRENYL-PHOSPHATE 4-DEOXY-4-FORMAMIDO-L-ARABINOSE TRANSFERASE-RELATED"/>
    <property type="match status" value="1"/>
</dbReference>
<evidence type="ECO:0000256" key="4">
    <source>
        <dbReference type="ARBA" id="ARBA00022679"/>
    </source>
</evidence>
<dbReference type="GO" id="GO:0005886">
    <property type="term" value="C:plasma membrane"/>
    <property type="evidence" value="ECO:0007669"/>
    <property type="project" value="TreeGrafter"/>
</dbReference>
<reference evidence="11" key="1">
    <citation type="submission" date="2024-05" db="EMBL/GenBank/DDBJ databases">
        <title>Herbiconiux sp. A18JL235.</title>
        <authorList>
            <person name="Zhang G."/>
        </authorList>
    </citation>
    <scope>NUCLEOTIDE SEQUENCE</scope>
    <source>
        <strain evidence="11">A18JL235</strain>
    </source>
</reference>